<organism evidence="3 4">
    <name type="scientific">Niastella caeni</name>
    <dbReference type="NCBI Taxonomy" id="2569763"/>
    <lineage>
        <taxon>Bacteria</taxon>
        <taxon>Pseudomonadati</taxon>
        <taxon>Bacteroidota</taxon>
        <taxon>Chitinophagia</taxon>
        <taxon>Chitinophagales</taxon>
        <taxon>Chitinophagaceae</taxon>
        <taxon>Niastella</taxon>
    </lineage>
</organism>
<evidence type="ECO:0000259" key="2">
    <source>
        <dbReference type="Pfam" id="PF04389"/>
    </source>
</evidence>
<dbReference type="GO" id="GO:0008235">
    <property type="term" value="F:metalloexopeptidase activity"/>
    <property type="evidence" value="ECO:0007669"/>
    <property type="project" value="InterPro"/>
</dbReference>
<dbReference type="PANTHER" id="PTHR12147">
    <property type="entry name" value="METALLOPEPTIDASE M28 FAMILY MEMBER"/>
    <property type="match status" value="1"/>
</dbReference>
<proteinExistence type="predicted"/>
<keyword evidence="1" id="KW-0732">Signal</keyword>
<dbReference type="PANTHER" id="PTHR12147:SF26">
    <property type="entry name" value="PEPTIDASE M28 DOMAIN-CONTAINING PROTEIN"/>
    <property type="match status" value="1"/>
</dbReference>
<dbReference type="Proteomes" id="UP000306918">
    <property type="component" value="Unassembled WGS sequence"/>
</dbReference>
<feature type="chain" id="PRO_5020860054" evidence="1">
    <location>
        <begin position="24"/>
        <end position="328"/>
    </location>
</feature>
<evidence type="ECO:0000313" key="4">
    <source>
        <dbReference type="Proteomes" id="UP000306918"/>
    </source>
</evidence>
<reference evidence="3 4" key="1">
    <citation type="submission" date="2019-04" db="EMBL/GenBank/DDBJ databases">
        <title>Niastella caeni sp. nov., isolated from activated sludge.</title>
        <authorList>
            <person name="Sheng M."/>
        </authorList>
    </citation>
    <scope>NUCLEOTIDE SEQUENCE [LARGE SCALE GENOMIC DNA]</scope>
    <source>
        <strain evidence="3 4">HX-2-15</strain>
    </source>
</reference>
<gene>
    <name evidence="3" type="ORF">FAM09_20000</name>
</gene>
<dbReference type="EMBL" id="STFF01000005">
    <property type="protein sequence ID" value="THU37233.1"/>
    <property type="molecule type" value="Genomic_DNA"/>
</dbReference>
<dbReference type="AlphaFoldDB" id="A0A4S8HPJ2"/>
<dbReference type="SUPFAM" id="SSF53187">
    <property type="entry name" value="Zn-dependent exopeptidases"/>
    <property type="match status" value="1"/>
</dbReference>
<accession>A0A4S8HPJ2</accession>
<sequence>MRHSYIRFCLILFLSWNVTICSAQSISIDSIITPSSLKELVQTLSADSFQGRLTGTVQASNAALYISEAFKNAGALPIAGNDGYIMPFIVPDKITAFNVVAALPGTSKANELVIFGAHYDHIGTTKRTIPRHVPERGHPEKKDNIYNGANDNASGISGLIHLARYFAQHSRRERTLIFIAFSGEEEGLLGSKSLVESFDPKTVKAMINMDMIGRPISKDKKYPYVTGHLQSDLQAIFNKKLYELAPQYGEKYFRGDYFIQENLFSRSDNYPFAKKGIVAHTIITTSPNDQYYHSLNDEWETLDYPFMAEVVKAIALASSGLADGSDTP</sequence>
<dbReference type="RefSeq" id="WP_136578906.1">
    <property type="nucleotide sequence ID" value="NZ_STFF01000005.1"/>
</dbReference>
<keyword evidence="4" id="KW-1185">Reference proteome</keyword>
<protein>
    <submittedName>
        <fullName evidence="3">M20/M25/M40 family metallo-hydrolase</fullName>
    </submittedName>
</protein>
<dbReference type="Pfam" id="PF04389">
    <property type="entry name" value="Peptidase_M28"/>
    <property type="match status" value="1"/>
</dbReference>
<feature type="domain" description="Peptidase M28" evidence="2">
    <location>
        <begin position="98"/>
        <end position="315"/>
    </location>
</feature>
<keyword evidence="3" id="KW-0378">Hydrolase</keyword>
<dbReference type="OrthoDB" id="9764939at2"/>
<name>A0A4S8HPJ2_9BACT</name>
<comment type="caution">
    <text evidence="3">The sequence shown here is derived from an EMBL/GenBank/DDBJ whole genome shotgun (WGS) entry which is preliminary data.</text>
</comment>
<dbReference type="InterPro" id="IPR045175">
    <property type="entry name" value="M28_fam"/>
</dbReference>
<evidence type="ECO:0000313" key="3">
    <source>
        <dbReference type="EMBL" id="THU37233.1"/>
    </source>
</evidence>
<evidence type="ECO:0000256" key="1">
    <source>
        <dbReference type="SAM" id="SignalP"/>
    </source>
</evidence>
<dbReference type="GO" id="GO:0006508">
    <property type="term" value="P:proteolysis"/>
    <property type="evidence" value="ECO:0007669"/>
    <property type="project" value="InterPro"/>
</dbReference>
<feature type="signal peptide" evidence="1">
    <location>
        <begin position="1"/>
        <end position="23"/>
    </location>
</feature>
<dbReference type="InterPro" id="IPR007484">
    <property type="entry name" value="Peptidase_M28"/>
</dbReference>
<dbReference type="Gene3D" id="3.40.630.10">
    <property type="entry name" value="Zn peptidases"/>
    <property type="match status" value="1"/>
</dbReference>